<gene>
    <name evidence="3" type="primary">amiR</name>
    <name evidence="2" type="ORF">CLV79_10211</name>
    <name evidence="3" type="ORF">LOS8367_01095</name>
</gene>
<dbReference type="GO" id="GO:0003723">
    <property type="term" value="F:RNA binding"/>
    <property type="evidence" value="ECO:0007669"/>
    <property type="project" value="InterPro"/>
</dbReference>
<dbReference type="AlphaFoldDB" id="A0A1X6YVH6"/>
<dbReference type="InterPro" id="IPR011006">
    <property type="entry name" value="CheY-like_superfamily"/>
</dbReference>
<dbReference type="Pfam" id="PF03861">
    <property type="entry name" value="ANTAR"/>
    <property type="match status" value="1"/>
</dbReference>
<reference evidence="3 4" key="1">
    <citation type="submission" date="2017-03" db="EMBL/GenBank/DDBJ databases">
        <authorList>
            <person name="Afonso C.L."/>
            <person name="Miller P.J."/>
            <person name="Scott M.A."/>
            <person name="Spackman E."/>
            <person name="Goraichik I."/>
            <person name="Dimitrov K.M."/>
            <person name="Suarez D.L."/>
            <person name="Swayne D.E."/>
        </authorList>
    </citation>
    <scope>NUCLEOTIDE SEQUENCE [LARGE SCALE GENOMIC DNA]</scope>
    <source>
        <strain evidence="3 4">CECT 8367</strain>
    </source>
</reference>
<dbReference type="Pfam" id="PF21332">
    <property type="entry name" value="AmiR_N"/>
    <property type="match status" value="1"/>
</dbReference>
<proteinExistence type="predicted"/>
<dbReference type="InterPro" id="IPR036388">
    <property type="entry name" value="WH-like_DNA-bd_sf"/>
</dbReference>
<dbReference type="InterPro" id="IPR005561">
    <property type="entry name" value="ANTAR"/>
</dbReference>
<dbReference type="SUPFAM" id="SSF52172">
    <property type="entry name" value="CheY-like"/>
    <property type="match status" value="1"/>
</dbReference>
<dbReference type="InterPro" id="IPR049021">
    <property type="entry name" value="AmiR_N"/>
</dbReference>
<reference evidence="2 5" key="2">
    <citation type="submission" date="2018-03" db="EMBL/GenBank/DDBJ databases">
        <title>Genomic Encyclopedia of Archaeal and Bacterial Type Strains, Phase II (KMG-II): from individual species to whole genera.</title>
        <authorList>
            <person name="Goeker M."/>
        </authorList>
    </citation>
    <scope>NUCLEOTIDE SEQUENCE [LARGE SCALE GENOMIC DNA]</scope>
    <source>
        <strain evidence="2 5">DSM 29956</strain>
    </source>
</reference>
<keyword evidence="5" id="KW-1185">Reference proteome</keyword>
<dbReference type="EMBL" id="PYGB01000002">
    <property type="protein sequence ID" value="PSK87532.1"/>
    <property type="molecule type" value="Genomic_DNA"/>
</dbReference>
<evidence type="ECO:0000313" key="4">
    <source>
        <dbReference type="Proteomes" id="UP000193495"/>
    </source>
</evidence>
<sequence length="204" mass="21881">MSRRIATPELGGATALLLHRPHATTQALARQLAAIGLRALPCWPHLDAAAHCADFVFFDADQCHDEMFPWRPGEAPMPMIALIGSEAPGRIEWALGQGADAHLLKPIGAGGVYSALLIARQGFEARRAAADEIAALRARLSERQTVVRAVLALMGRGRSEAEAYAQLRAMAMAWQETIEQAARRICAAGETGAPTLATKRGRDV</sequence>
<dbReference type="SMART" id="SM01012">
    <property type="entry name" value="ANTAR"/>
    <property type="match status" value="1"/>
</dbReference>
<accession>A0A1X6YVH6</accession>
<dbReference type="Proteomes" id="UP000193495">
    <property type="component" value="Unassembled WGS sequence"/>
</dbReference>
<name>A0A1X6YVH6_9RHOB</name>
<evidence type="ECO:0000313" key="2">
    <source>
        <dbReference type="EMBL" id="PSK87532.1"/>
    </source>
</evidence>
<feature type="domain" description="ANTAR" evidence="1">
    <location>
        <begin position="126"/>
        <end position="186"/>
    </location>
</feature>
<organism evidence="3 4">
    <name type="scientific">Limimaricola soesokkakensis</name>
    <dbReference type="NCBI Taxonomy" id="1343159"/>
    <lineage>
        <taxon>Bacteria</taxon>
        <taxon>Pseudomonadati</taxon>
        <taxon>Pseudomonadota</taxon>
        <taxon>Alphaproteobacteria</taxon>
        <taxon>Rhodobacterales</taxon>
        <taxon>Paracoccaceae</taxon>
        <taxon>Limimaricola</taxon>
    </lineage>
</organism>
<dbReference type="Proteomes" id="UP000240624">
    <property type="component" value="Unassembled WGS sequence"/>
</dbReference>
<dbReference type="OrthoDB" id="6159164at2"/>
<dbReference type="PIRSF" id="PIRSF036382">
    <property type="entry name" value="RR_antiterm"/>
    <property type="match status" value="1"/>
</dbReference>
<evidence type="ECO:0000313" key="5">
    <source>
        <dbReference type="Proteomes" id="UP000240624"/>
    </source>
</evidence>
<dbReference type="RefSeq" id="WP_085895487.1">
    <property type="nucleotide sequence ID" value="NZ_FWFY01000003.1"/>
</dbReference>
<protein>
    <submittedName>
        <fullName evidence="3">Aliphatic amidase regulator</fullName>
    </submittedName>
    <submittedName>
        <fullName evidence="2">AmiR/NasT family two-component response regulator</fullName>
    </submittedName>
</protein>
<evidence type="ECO:0000259" key="1">
    <source>
        <dbReference type="PROSITE" id="PS50921"/>
    </source>
</evidence>
<evidence type="ECO:0000313" key="3">
    <source>
        <dbReference type="EMBL" id="SLN30712.1"/>
    </source>
</evidence>
<dbReference type="InterPro" id="IPR008327">
    <property type="entry name" value="Sig_transdc_resp-reg_antiterm"/>
</dbReference>
<dbReference type="EMBL" id="FWFY01000003">
    <property type="protein sequence ID" value="SLN30712.1"/>
    <property type="molecule type" value="Genomic_DNA"/>
</dbReference>
<dbReference type="PROSITE" id="PS50921">
    <property type="entry name" value="ANTAR"/>
    <property type="match status" value="1"/>
</dbReference>
<dbReference type="Gene3D" id="3.40.50.2300">
    <property type="match status" value="1"/>
</dbReference>
<dbReference type="Gene3D" id="1.10.10.10">
    <property type="entry name" value="Winged helix-like DNA-binding domain superfamily/Winged helix DNA-binding domain"/>
    <property type="match status" value="1"/>
</dbReference>